<evidence type="ECO:0000259" key="2">
    <source>
        <dbReference type="Pfam" id="PF03432"/>
    </source>
</evidence>
<proteinExistence type="predicted"/>
<dbReference type="Pfam" id="PF18821">
    <property type="entry name" value="LPD7"/>
    <property type="match status" value="1"/>
</dbReference>
<evidence type="ECO:0000256" key="1">
    <source>
        <dbReference type="SAM" id="MobiDB-lite"/>
    </source>
</evidence>
<dbReference type="InterPro" id="IPR054462">
    <property type="entry name" value="TraI_M"/>
</dbReference>
<keyword evidence="7" id="KW-1185">Reference proteome</keyword>
<dbReference type="InterPro" id="IPR040677">
    <property type="entry name" value="LPD7"/>
</dbReference>
<dbReference type="InterPro" id="IPR005094">
    <property type="entry name" value="Endonuclease_MobA/VirD2"/>
</dbReference>
<sequence length="853" mass="92823">MIVKHMPLTAPQKSSFGRLADYITDPQEKNVRVGIVSLTNCISNDIDLAVLEIRNTQAQNTRSTADKTYHLMVSFREGEQPDDATLKAIEERICNALGFAGHQRMSAVHHDTDNLHVHIAINKIHPSRYTIHEPFNAYYKLGQLAEKLEREFGLEVDNHKPNKTEAENRTADMEHQSGVESLLGWLKRECKGQIEGAQSWESLHQVMRENGLQIHERANGLVITAENGVTVKASSVSRELSKGKLEQRYGAFRAAPERLASVKSRNRYEKKPVASRTNTVELYARYQTAQATASTTRADEWAKAKAKKDRLIEAAKRSGRLKRAAIRLVSASGIAKKLMYMATSKSLKDEINNINRTYRNERQEIYTRFQRRTWADWLRDKAMAGDGEALGALRARESATGLKGNTVAGEGRTSAAARHSQHDSITKKGTIIYSVGASAVRDDGNKLKVSKGIDEAGLQAALRLAMERYGNRITVNGSAAFKEKIAWVAASANLPVTFDDEALERRRQQLTNPSTTKEKRHGNDSIGRGPVGRRDEQDRHGDARAAFAARSGARKPGVGDSIRPESDPARVAKTAPPAARDGVRDMPKLGVVQQPEGGQVLLPGHVRGGVEHQGPESDHGLRRPVHRAGRVGIPPAGGGKPSVSRPGAARPPVDNDSLQQLPQVGTDQVGIRMEPAKSSAATKPRVKRMGTSPPPASKDRLQRLSQLGAIAIASGTPAAKVPFAPLLPAVQVTSTTPAATPPKAGATTRLTAGRQGADAAHAVAKYIAERDQKRALGFDIPKHERYTGDNGLTAIYAGLRRVDGQAMALLSTGEEVQILPVDEATALRLKRISLGTQLDVSSKGVVKRKGRSR</sequence>
<organism evidence="6 7">
    <name type="scientific">Massilia soli</name>
    <dbReference type="NCBI Taxonomy" id="2792854"/>
    <lineage>
        <taxon>Bacteria</taxon>
        <taxon>Pseudomonadati</taxon>
        <taxon>Pseudomonadota</taxon>
        <taxon>Betaproteobacteria</taxon>
        <taxon>Burkholderiales</taxon>
        <taxon>Oxalobacteraceae</taxon>
        <taxon>Telluria group</taxon>
        <taxon>Massilia</taxon>
    </lineage>
</organism>
<feature type="compositionally biased region" description="Polar residues" evidence="1">
    <location>
        <begin position="656"/>
        <end position="666"/>
    </location>
</feature>
<dbReference type="NCBIfam" id="NF041893">
    <property type="entry name" value="TraI_MobP_relax"/>
    <property type="match status" value="1"/>
</dbReference>
<dbReference type="InterPro" id="IPR049751">
    <property type="entry name" value="TraI/MobA_relaxases"/>
</dbReference>
<dbReference type="Pfam" id="PF03432">
    <property type="entry name" value="Relaxase"/>
    <property type="match status" value="1"/>
</dbReference>
<dbReference type="Pfam" id="PF22287">
    <property type="entry name" value="TraI-like_C"/>
    <property type="match status" value="1"/>
</dbReference>
<dbReference type="RefSeq" id="WP_223466470.1">
    <property type="nucleotide sequence ID" value="NZ_JAFBIL020000002.1"/>
</dbReference>
<protein>
    <submittedName>
        <fullName evidence="6">Relaxase/mobilization nuclease domain-containing protein</fullName>
    </submittedName>
</protein>
<dbReference type="Pfam" id="PF22863">
    <property type="entry name" value="TraI_middle"/>
    <property type="match status" value="1"/>
</dbReference>
<reference evidence="6 7" key="2">
    <citation type="submission" date="2021-08" db="EMBL/GenBank/DDBJ databases">
        <title>Massilia sp. R798.</title>
        <authorList>
            <person name="Baek J.H."/>
            <person name="Jung H.S."/>
            <person name="Kim K.R."/>
            <person name="Jeon C.O."/>
        </authorList>
    </citation>
    <scope>NUCLEOTIDE SEQUENCE [LARGE SCALE GENOMIC DNA]</scope>
    <source>
        <strain evidence="6 7">R798</strain>
    </source>
</reference>
<dbReference type="EMBL" id="JAFBIL020000002">
    <property type="protein sequence ID" value="MBZ2206559.1"/>
    <property type="molecule type" value="Genomic_DNA"/>
</dbReference>
<reference evidence="6 7" key="1">
    <citation type="submission" date="2021-01" db="EMBL/GenBank/DDBJ databases">
        <authorList>
            <person name="Ruan W."/>
            <person name="Khan S.A."/>
            <person name="Jeon C.O."/>
        </authorList>
    </citation>
    <scope>NUCLEOTIDE SEQUENCE [LARGE SCALE GENOMIC DNA]</scope>
    <source>
        <strain evidence="6 7">R798</strain>
    </source>
</reference>
<evidence type="ECO:0000313" key="6">
    <source>
        <dbReference type="EMBL" id="MBZ2206559.1"/>
    </source>
</evidence>
<feature type="region of interest" description="Disordered" evidence="1">
    <location>
        <begin position="607"/>
        <end position="698"/>
    </location>
</feature>
<gene>
    <name evidence="6" type="ORF">I4X03_004725</name>
</gene>
<comment type="caution">
    <text evidence="6">The sequence shown here is derived from an EMBL/GenBank/DDBJ whole genome shotgun (WGS) entry which is preliminary data.</text>
</comment>
<accession>A0ABS7SK24</accession>
<feature type="domain" description="MobA/VirD2-like nuclease" evidence="2">
    <location>
        <begin position="22"/>
        <end position="154"/>
    </location>
</feature>
<name>A0ABS7SK24_9BURK</name>
<evidence type="ECO:0000259" key="4">
    <source>
        <dbReference type="Pfam" id="PF22287"/>
    </source>
</evidence>
<evidence type="ECO:0000259" key="3">
    <source>
        <dbReference type="Pfam" id="PF18821"/>
    </source>
</evidence>
<feature type="domain" description="TraI-like middle" evidence="5">
    <location>
        <begin position="167"/>
        <end position="254"/>
    </location>
</feature>
<feature type="region of interest" description="Disordered" evidence="1">
    <location>
        <begin position="505"/>
        <end position="586"/>
    </location>
</feature>
<feature type="domain" description="TraI-like C-terminal" evidence="4">
    <location>
        <begin position="762"/>
        <end position="847"/>
    </location>
</feature>
<feature type="compositionally biased region" description="Basic and acidic residues" evidence="1">
    <location>
        <begin position="532"/>
        <end position="543"/>
    </location>
</feature>
<evidence type="ECO:0000313" key="7">
    <source>
        <dbReference type="Proteomes" id="UP000809349"/>
    </source>
</evidence>
<dbReference type="Proteomes" id="UP000809349">
    <property type="component" value="Unassembled WGS sequence"/>
</dbReference>
<feature type="domain" description="Large polyvalent protein-associated" evidence="3">
    <location>
        <begin position="422"/>
        <end position="510"/>
    </location>
</feature>
<feature type="compositionally biased region" description="Basic and acidic residues" evidence="1">
    <location>
        <begin position="608"/>
        <end position="621"/>
    </location>
</feature>
<evidence type="ECO:0000259" key="5">
    <source>
        <dbReference type="Pfam" id="PF22863"/>
    </source>
</evidence>
<dbReference type="InterPro" id="IPR054461">
    <property type="entry name" value="TraI-like_C"/>
</dbReference>